<evidence type="ECO:0000256" key="3">
    <source>
        <dbReference type="ARBA" id="ARBA00022741"/>
    </source>
</evidence>
<dbReference type="PANTHER" id="PTHR43107">
    <property type="entry name" value="LONG-CHAIN FATTY ACID TRANSPORT PROTEIN"/>
    <property type="match status" value="1"/>
</dbReference>
<dbReference type="EMBL" id="JANRHA010000006">
    <property type="protein sequence ID" value="MDG3014971.1"/>
    <property type="molecule type" value="Genomic_DNA"/>
</dbReference>
<dbReference type="GO" id="GO:0004467">
    <property type="term" value="F:long-chain fatty acid-CoA ligase activity"/>
    <property type="evidence" value="ECO:0007669"/>
    <property type="project" value="TreeGrafter"/>
</dbReference>
<dbReference type="InterPro" id="IPR000873">
    <property type="entry name" value="AMP-dep_synth/lig_dom"/>
</dbReference>
<feature type="domain" description="AMP-dependent synthetase/ligase" evidence="5">
    <location>
        <begin position="18"/>
        <end position="374"/>
    </location>
</feature>
<dbReference type="Pfam" id="PF00501">
    <property type="entry name" value="AMP-binding"/>
    <property type="match status" value="1"/>
</dbReference>
<keyword evidence="4" id="KW-0067">ATP-binding</keyword>
<reference evidence="7" key="1">
    <citation type="submission" date="2022-08" db="EMBL/GenBank/DDBJ databases">
        <title>Genome analysis of Corynebacteriales strain.</title>
        <authorList>
            <person name="Lee S.D."/>
        </authorList>
    </citation>
    <scope>NUCLEOTIDE SEQUENCE</scope>
    <source>
        <strain evidence="7">D3-21</strain>
    </source>
</reference>
<dbReference type="Proteomes" id="UP001152755">
    <property type="component" value="Unassembled WGS sequence"/>
</dbReference>
<evidence type="ECO:0000259" key="5">
    <source>
        <dbReference type="Pfam" id="PF00501"/>
    </source>
</evidence>
<proteinExistence type="inferred from homology"/>
<comment type="similarity">
    <text evidence="1">Belongs to the ATP-dependent AMP-binding enzyme family.</text>
</comment>
<keyword evidence="3" id="KW-0547">Nucleotide-binding</keyword>
<dbReference type="Gene3D" id="3.40.50.12780">
    <property type="entry name" value="N-terminal domain of ligase-like"/>
    <property type="match status" value="1"/>
</dbReference>
<dbReference type="Pfam" id="PF13193">
    <property type="entry name" value="AMP-binding_C"/>
    <property type="match status" value="1"/>
</dbReference>
<dbReference type="PANTHER" id="PTHR43107:SF15">
    <property type="entry name" value="FATTY ACID TRANSPORT PROTEIN 3, ISOFORM A"/>
    <property type="match status" value="1"/>
</dbReference>
<accession>A0A9X4M5T9</accession>
<dbReference type="InterPro" id="IPR042099">
    <property type="entry name" value="ANL_N_sf"/>
</dbReference>
<organism evidence="7 8">
    <name type="scientific">Speluncibacter jeojiensis</name>
    <dbReference type="NCBI Taxonomy" id="2710754"/>
    <lineage>
        <taxon>Bacteria</taxon>
        <taxon>Bacillati</taxon>
        <taxon>Actinomycetota</taxon>
        <taxon>Actinomycetes</taxon>
        <taxon>Mycobacteriales</taxon>
        <taxon>Speluncibacteraceae</taxon>
        <taxon>Speluncibacter</taxon>
    </lineage>
</organism>
<name>A0A9X4M5T9_9ACTN</name>
<evidence type="ECO:0000313" key="7">
    <source>
        <dbReference type="EMBL" id="MDG3014971.1"/>
    </source>
</evidence>
<protein>
    <submittedName>
        <fullName evidence="7">AMP-binding protein</fullName>
    </submittedName>
</protein>
<evidence type="ECO:0000256" key="4">
    <source>
        <dbReference type="ARBA" id="ARBA00022840"/>
    </source>
</evidence>
<evidence type="ECO:0000256" key="2">
    <source>
        <dbReference type="ARBA" id="ARBA00022598"/>
    </source>
</evidence>
<dbReference type="GO" id="GO:0044539">
    <property type="term" value="P:long-chain fatty acid import into cell"/>
    <property type="evidence" value="ECO:0007669"/>
    <property type="project" value="TreeGrafter"/>
</dbReference>
<dbReference type="InterPro" id="IPR045851">
    <property type="entry name" value="AMP-bd_C_sf"/>
</dbReference>
<dbReference type="GO" id="GO:0005886">
    <property type="term" value="C:plasma membrane"/>
    <property type="evidence" value="ECO:0007669"/>
    <property type="project" value="TreeGrafter"/>
</dbReference>
<dbReference type="RefSeq" id="WP_277833940.1">
    <property type="nucleotide sequence ID" value="NZ_JAAIVF010000005.1"/>
</dbReference>
<dbReference type="GO" id="GO:0005324">
    <property type="term" value="F:long-chain fatty acid transmembrane transporter activity"/>
    <property type="evidence" value="ECO:0007669"/>
    <property type="project" value="TreeGrafter"/>
</dbReference>
<comment type="caution">
    <text evidence="7">The sequence shown here is derived from an EMBL/GenBank/DDBJ whole genome shotgun (WGS) entry which is preliminary data.</text>
</comment>
<evidence type="ECO:0000256" key="1">
    <source>
        <dbReference type="ARBA" id="ARBA00006432"/>
    </source>
</evidence>
<dbReference type="Gene3D" id="3.30.300.30">
    <property type="match status" value="1"/>
</dbReference>
<sequence>MADQQAPTRVTVAQLVAARTDDDNQALVFEGRSWSWREVVAEATRRASLASSLREDGPWHIGLLLENTPENLFWLLAAGLSGATVVGINPTRRGESLARDINFTDCQLIVTDRTHKGLLEGLELNCRHLLVADEPEFAGLLGDAAPVAFDAAAVDPSTVFSLVFTSGTTAAPKAVVCTQGRLGTIARQQQERRGLTSDDVFYVVMPMFHSNAIMAGIAPALSAGGCIALRRKFSASQWLDDVRSHNVTFFNYVGKPLSYILTTEEKPDDADNPLRIAFGNEANEGDIATFARRFGCTVIDSYGTSEGGMRINRVPEMPVGSLGLADEGTIVVDPETLQECPPARFDEQGRLLNADDAIGEIVNTRNASQFEGYYKNPEADAERIRHGWFWSGDLAYRDADGYWFFAGRTSDRLRVDGENFAAAPVERLLARFPAFDHVAVYAVPDVKVGDQVMLAVELRGGHRFDPQAFGEFLAAQPDLGTKWAPKYVRITSALPRTPTSKVLKRTLQSESWQVDEPVYERADGPGYRYVPLGEA</sequence>
<gene>
    <name evidence="7" type="ORF">NVS88_10420</name>
</gene>
<keyword evidence="8" id="KW-1185">Reference proteome</keyword>
<dbReference type="AlphaFoldDB" id="A0A9X4M5T9"/>
<dbReference type="InterPro" id="IPR025110">
    <property type="entry name" value="AMP-bd_C"/>
</dbReference>
<evidence type="ECO:0000313" key="8">
    <source>
        <dbReference type="Proteomes" id="UP001152755"/>
    </source>
</evidence>
<feature type="domain" description="AMP-binding enzyme C-terminal" evidence="6">
    <location>
        <begin position="425"/>
        <end position="501"/>
    </location>
</feature>
<keyword evidence="2" id="KW-0436">Ligase</keyword>
<dbReference type="GO" id="GO:0005524">
    <property type="term" value="F:ATP binding"/>
    <property type="evidence" value="ECO:0007669"/>
    <property type="project" value="UniProtKB-KW"/>
</dbReference>
<evidence type="ECO:0000259" key="6">
    <source>
        <dbReference type="Pfam" id="PF13193"/>
    </source>
</evidence>
<dbReference type="SUPFAM" id="SSF56801">
    <property type="entry name" value="Acetyl-CoA synthetase-like"/>
    <property type="match status" value="1"/>
</dbReference>